<reference evidence="1 2" key="1">
    <citation type="journal article" date="2009" name="Int. J. Syst. Evol. Microbiol.">
        <title>Paenibacillus contaminans sp. nov., isolated from a contaminated laboratory plate.</title>
        <authorList>
            <person name="Chou J.H."/>
            <person name="Lee J.H."/>
            <person name="Lin M.C."/>
            <person name="Chang P.S."/>
            <person name="Arun A.B."/>
            <person name="Young C.C."/>
            <person name="Chen W.M."/>
        </authorList>
    </citation>
    <scope>NUCLEOTIDE SEQUENCE [LARGE SCALE GENOMIC DNA]</scope>
    <source>
        <strain evidence="1 2">CKOBP-6</strain>
    </source>
</reference>
<evidence type="ECO:0000313" key="1">
    <source>
        <dbReference type="EMBL" id="RAV20490.1"/>
    </source>
</evidence>
<name>A0A329MLH4_9BACL</name>
<dbReference type="AlphaFoldDB" id="A0A329MLH4"/>
<dbReference type="InterPro" id="IPR016024">
    <property type="entry name" value="ARM-type_fold"/>
</dbReference>
<protein>
    <submittedName>
        <fullName evidence="1">DNA alkylation repair protein</fullName>
    </submittedName>
</protein>
<keyword evidence="2" id="KW-1185">Reference proteome</keyword>
<proteinExistence type="predicted"/>
<accession>A0A329MLH4</accession>
<evidence type="ECO:0000313" key="2">
    <source>
        <dbReference type="Proteomes" id="UP000250369"/>
    </source>
</evidence>
<dbReference type="Gene3D" id="1.25.10.90">
    <property type="match status" value="1"/>
</dbReference>
<dbReference type="PANTHER" id="PTHR41291">
    <property type="entry name" value="DNA ALKYLATION REPAIR PROTEIN"/>
    <property type="match status" value="1"/>
</dbReference>
<dbReference type="SUPFAM" id="SSF48371">
    <property type="entry name" value="ARM repeat"/>
    <property type="match status" value="1"/>
</dbReference>
<comment type="caution">
    <text evidence="1">The sequence shown here is derived from an EMBL/GenBank/DDBJ whole genome shotgun (WGS) entry which is preliminary data.</text>
</comment>
<sequence>MTYEEVMRSLEEMGTEQTKKTYLRHGAQEPFFGVKIGDMKKLVKTVKKDQDLALSLYESGNHDAMYLAGLTVNPRTMTKERLQDWVRKAYWHALAEYTVAGVAAESPYAHELAVEWIESPDEIIAACGWNVYANYVSMAPDEELDLEEIRGLLERVRRTIHSERNRVRYVMNNFVISVGAYYDALRVEAKDTAEEVGKVHVDVGNTACKVPMAYDYIRKIEESGRAGIKKKTCIC</sequence>
<gene>
    <name evidence="1" type="ORF">DQG23_16150</name>
</gene>
<dbReference type="EMBL" id="QMFB01000008">
    <property type="protein sequence ID" value="RAV20490.1"/>
    <property type="molecule type" value="Genomic_DNA"/>
</dbReference>
<dbReference type="CDD" id="cd06561">
    <property type="entry name" value="AlkD_like"/>
    <property type="match status" value="1"/>
</dbReference>
<dbReference type="InterPro" id="IPR014825">
    <property type="entry name" value="DNA_alkylation"/>
</dbReference>
<dbReference type="Proteomes" id="UP000250369">
    <property type="component" value="Unassembled WGS sequence"/>
</dbReference>
<dbReference type="Pfam" id="PF08713">
    <property type="entry name" value="DNA_alkylation"/>
    <property type="match status" value="1"/>
</dbReference>
<dbReference type="RefSeq" id="WP_113031887.1">
    <property type="nucleotide sequence ID" value="NZ_QMFB01000008.1"/>
</dbReference>
<dbReference type="PANTHER" id="PTHR41291:SF1">
    <property type="entry name" value="DNA ALKYLATION REPAIR PROTEIN"/>
    <property type="match status" value="1"/>
</dbReference>
<organism evidence="1 2">
    <name type="scientific">Paenibacillus contaminans</name>
    <dbReference type="NCBI Taxonomy" id="450362"/>
    <lineage>
        <taxon>Bacteria</taxon>
        <taxon>Bacillati</taxon>
        <taxon>Bacillota</taxon>
        <taxon>Bacilli</taxon>
        <taxon>Bacillales</taxon>
        <taxon>Paenibacillaceae</taxon>
        <taxon>Paenibacillus</taxon>
    </lineage>
</organism>
<dbReference type="OrthoDB" id="9801369at2"/>